<protein>
    <submittedName>
        <fullName evidence="12">Cation:proton antiporter</fullName>
    </submittedName>
</protein>
<keyword evidence="5 10" id="KW-1133">Transmembrane helix</keyword>
<dbReference type="PANTHER" id="PTHR10110">
    <property type="entry name" value="SODIUM/HYDROGEN EXCHANGER"/>
    <property type="match status" value="1"/>
</dbReference>
<feature type="transmembrane region" description="Helical" evidence="10">
    <location>
        <begin position="87"/>
        <end position="113"/>
    </location>
</feature>
<dbReference type="InterPro" id="IPR006153">
    <property type="entry name" value="Cation/H_exchanger_TM"/>
</dbReference>
<evidence type="ECO:0000256" key="8">
    <source>
        <dbReference type="ARBA" id="ARBA00023136"/>
    </source>
</evidence>
<evidence type="ECO:0000256" key="4">
    <source>
        <dbReference type="ARBA" id="ARBA00022692"/>
    </source>
</evidence>
<comment type="caution">
    <text evidence="12">The sequence shown here is derived from an EMBL/GenBank/DDBJ whole genome shotgun (WGS) entry which is preliminary data.</text>
</comment>
<keyword evidence="13" id="KW-1185">Reference proteome</keyword>
<evidence type="ECO:0000256" key="6">
    <source>
        <dbReference type="ARBA" id="ARBA00023053"/>
    </source>
</evidence>
<dbReference type="InterPro" id="IPR018422">
    <property type="entry name" value="Cation/H_exchanger_CPA1"/>
</dbReference>
<sequence length="639" mass="72619">MSLFFGIMIMLLAVVPAQMLFQRFPKVPLAFYQIGIGLLLSFFPLYSDFEFPPEVFLLVVISTLMFSDSRKINLGEFSYSLRPTLSLAINLVIMSILIVGALAHFITPALTWFGGFMLAAILSPTDAVAYKSITAAVELPAGVDSALENESLLNDASGLVAFNLAAATLATGHFSVVQGVGNFLYVFIGGIVMGFLLGWVFMFSRRLMITHEMNINAVIVPYILAVPYIIYFVAEELGMSGILAVVAAGLLRTWEQKNWQLTTARIQDATFSIENIISEVLNGLVFVILGINLPKIIRQSFDVHVHFGLLLLIALSLYLTLGILRFIWFYFRMVKINESPNDNHLINSLLASVNGVHGTVTLMMALSIPTTLKSVPTNLRAAIILITVMVIMLSMLIPIFITPLLLPTMDKKILEDSEKFWNQMVDDMLISVRDSELDPYIKNYVTPILVTQRRLLGMNQKKLNSLYRQTLKIEKQATDELIKAGKISKQVATFHSDVVVRDVLNQPLRPWNALIYWIKVLISSHSRVESTESQREIERAIIEDEVYLPIMNFLNQRDSTHKQVEINTLARIYSTRHDEVISEEMINIERYHVLQLFKQEMDYMREMYLNEEITLQQSRTFMYDISLQQTIYIKRHFSE</sequence>
<feature type="transmembrane region" description="Helical" evidence="10">
    <location>
        <begin position="275"/>
        <end position="293"/>
    </location>
</feature>
<keyword evidence="3" id="KW-1003">Cell membrane</keyword>
<keyword evidence="9" id="KW-0739">Sodium transport</keyword>
<name>A0ABW1UUC6_9LACO</name>
<evidence type="ECO:0000256" key="10">
    <source>
        <dbReference type="SAM" id="Phobius"/>
    </source>
</evidence>
<organism evidence="12 13">
    <name type="scientific">Companilactobacillus baiquanensis</name>
    <dbReference type="NCBI Taxonomy" id="2486005"/>
    <lineage>
        <taxon>Bacteria</taxon>
        <taxon>Bacillati</taxon>
        <taxon>Bacillota</taxon>
        <taxon>Bacilli</taxon>
        <taxon>Lactobacillales</taxon>
        <taxon>Lactobacillaceae</taxon>
        <taxon>Companilactobacillus</taxon>
    </lineage>
</organism>
<feature type="domain" description="Cation/H+ exchanger transmembrane" evidence="11">
    <location>
        <begin position="10"/>
        <end position="405"/>
    </location>
</feature>
<evidence type="ECO:0000256" key="7">
    <source>
        <dbReference type="ARBA" id="ARBA00023065"/>
    </source>
</evidence>
<dbReference type="RefSeq" id="WP_125593169.1">
    <property type="nucleotide sequence ID" value="NZ_JBHSSN010000004.1"/>
</dbReference>
<comment type="subcellular location">
    <subcellularLocation>
        <location evidence="1">Cell membrane</location>
        <topology evidence="1">Multi-pass membrane protein</topology>
    </subcellularLocation>
</comment>
<dbReference type="EMBL" id="JBHSSN010000004">
    <property type="protein sequence ID" value="MFC6322627.1"/>
    <property type="molecule type" value="Genomic_DNA"/>
</dbReference>
<evidence type="ECO:0000313" key="13">
    <source>
        <dbReference type="Proteomes" id="UP001596186"/>
    </source>
</evidence>
<feature type="transmembrane region" description="Helical" evidence="10">
    <location>
        <begin position="349"/>
        <end position="369"/>
    </location>
</feature>
<feature type="transmembrane region" description="Helical" evidence="10">
    <location>
        <begin position="381"/>
        <end position="406"/>
    </location>
</feature>
<feature type="transmembrane region" description="Helical" evidence="10">
    <location>
        <begin position="305"/>
        <end position="328"/>
    </location>
</feature>
<feature type="transmembrane region" description="Helical" evidence="10">
    <location>
        <begin position="213"/>
        <end position="231"/>
    </location>
</feature>
<evidence type="ECO:0000256" key="5">
    <source>
        <dbReference type="ARBA" id="ARBA00022989"/>
    </source>
</evidence>
<evidence type="ECO:0000256" key="9">
    <source>
        <dbReference type="ARBA" id="ARBA00023201"/>
    </source>
</evidence>
<evidence type="ECO:0000256" key="2">
    <source>
        <dbReference type="ARBA" id="ARBA00022448"/>
    </source>
</evidence>
<evidence type="ECO:0000313" key="12">
    <source>
        <dbReference type="EMBL" id="MFC6322627.1"/>
    </source>
</evidence>
<gene>
    <name evidence="12" type="ORF">ACFP1F_02450</name>
</gene>
<dbReference type="Pfam" id="PF00999">
    <property type="entry name" value="Na_H_Exchanger"/>
    <property type="match status" value="1"/>
</dbReference>
<keyword evidence="8 10" id="KW-0472">Membrane</keyword>
<keyword evidence="6" id="KW-0915">Sodium</keyword>
<feature type="transmembrane region" description="Helical" evidence="10">
    <location>
        <begin position="183"/>
        <end position="201"/>
    </location>
</feature>
<evidence type="ECO:0000259" key="11">
    <source>
        <dbReference type="Pfam" id="PF00999"/>
    </source>
</evidence>
<feature type="transmembrane region" description="Helical" evidence="10">
    <location>
        <begin position="29"/>
        <end position="46"/>
    </location>
</feature>
<keyword evidence="2" id="KW-0813">Transport</keyword>
<proteinExistence type="predicted"/>
<reference evidence="13" key="1">
    <citation type="journal article" date="2019" name="Int. J. Syst. Evol. Microbiol.">
        <title>The Global Catalogue of Microorganisms (GCM) 10K type strain sequencing project: providing services to taxonomists for standard genome sequencing and annotation.</title>
        <authorList>
            <consortium name="The Broad Institute Genomics Platform"/>
            <consortium name="The Broad Institute Genome Sequencing Center for Infectious Disease"/>
            <person name="Wu L."/>
            <person name="Ma J."/>
        </authorList>
    </citation>
    <scope>NUCLEOTIDE SEQUENCE [LARGE SCALE GENOMIC DNA]</scope>
    <source>
        <strain evidence="13">CCM 8895</strain>
    </source>
</reference>
<feature type="transmembrane region" description="Helical" evidence="10">
    <location>
        <begin position="237"/>
        <end position="254"/>
    </location>
</feature>
<dbReference type="Proteomes" id="UP001596186">
    <property type="component" value="Unassembled WGS sequence"/>
</dbReference>
<evidence type="ECO:0000256" key="3">
    <source>
        <dbReference type="ARBA" id="ARBA00022475"/>
    </source>
</evidence>
<evidence type="ECO:0000256" key="1">
    <source>
        <dbReference type="ARBA" id="ARBA00004651"/>
    </source>
</evidence>
<dbReference type="PANTHER" id="PTHR10110:SF86">
    <property type="entry name" value="SODIUM_HYDROGEN EXCHANGER 7"/>
    <property type="match status" value="1"/>
</dbReference>
<keyword evidence="7" id="KW-0406">Ion transport</keyword>
<accession>A0ABW1UUC6</accession>
<keyword evidence="4 10" id="KW-0812">Transmembrane</keyword>
<dbReference type="Gene3D" id="6.10.140.1330">
    <property type="match status" value="1"/>
</dbReference>